<name>A0A0A9FTC7_ARUDO</name>
<reference evidence="1" key="1">
    <citation type="submission" date="2014-09" db="EMBL/GenBank/DDBJ databases">
        <authorList>
            <person name="Magalhaes I.L.F."/>
            <person name="Oliveira U."/>
            <person name="Santos F.R."/>
            <person name="Vidigal T.H.D.A."/>
            <person name="Brescovit A.D."/>
            <person name="Santos A.J."/>
        </authorList>
    </citation>
    <scope>NUCLEOTIDE SEQUENCE</scope>
    <source>
        <tissue evidence="1">Shoot tissue taken approximately 20 cm above the soil surface</tissue>
    </source>
</reference>
<proteinExistence type="predicted"/>
<protein>
    <submittedName>
        <fullName evidence="1">Uncharacterized protein</fullName>
    </submittedName>
</protein>
<sequence length="20" mass="2351">MLLRINHCDRALPISPHHNI</sequence>
<dbReference type="EMBL" id="GBRH01184330">
    <property type="protein sequence ID" value="JAE13566.1"/>
    <property type="molecule type" value="Transcribed_RNA"/>
</dbReference>
<organism evidence="1">
    <name type="scientific">Arundo donax</name>
    <name type="common">Giant reed</name>
    <name type="synonym">Donax arundinaceus</name>
    <dbReference type="NCBI Taxonomy" id="35708"/>
    <lineage>
        <taxon>Eukaryota</taxon>
        <taxon>Viridiplantae</taxon>
        <taxon>Streptophyta</taxon>
        <taxon>Embryophyta</taxon>
        <taxon>Tracheophyta</taxon>
        <taxon>Spermatophyta</taxon>
        <taxon>Magnoliopsida</taxon>
        <taxon>Liliopsida</taxon>
        <taxon>Poales</taxon>
        <taxon>Poaceae</taxon>
        <taxon>PACMAD clade</taxon>
        <taxon>Arundinoideae</taxon>
        <taxon>Arundineae</taxon>
        <taxon>Arundo</taxon>
    </lineage>
</organism>
<evidence type="ECO:0000313" key="1">
    <source>
        <dbReference type="EMBL" id="JAE13566.1"/>
    </source>
</evidence>
<dbReference type="AlphaFoldDB" id="A0A0A9FTC7"/>
<reference evidence="1" key="2">
    <citation type="journal article" date="2015" name="Data Brief">
        <title>Shoot transcriptome of the giant reed, Arundo donax.</title>
        <authorList>
            <person name="Barrero R.A."/>
            <person name="Guerrero F.D."/>
            <person name="Moolhuijzen P."/>
            <person name="Goolsby J.A."/>
            <person name="Tidwell J."/>
            <person name="Bellgard S.E."/>
            <person name="Bellgard M.I."/>
        </authorList>
    </citation>
    <scope>NUCLEOTIDE SEQUENCE</scope>
    <source>
        <tissue evidence="1">Shoot tissue taken approximately 20 cm above the soil surface</tissue>
    </source>
</reference>
<accession>A0A0A9FTC7</accession>